<keyword evidence="3" id="KW-1185">Reference proteome</keyword>
<accession>A0A1V8TK31</accession>
<name>A0A1V8TK31_9PEZI</name>
<feature type="region of interest" description="Disordered" evidence="1">
    <location>
        <begin position="9"/>
        <end position="28"/>
    </location>
</feature>
<dbReference type="Proteomes" id="UP000192596">
    <property type="component" value="Unassembled WGS sequence"/>
</dbReference>
<reference evidence="3" key="1">
    <citation type="submission" date="2017-03" db="EMBL/GenBank/DDBJ databases">
        <title>Genomes of endolithic fungi from Antarctica.</title>
        <authorList>
            <person name="Coleine C."/>
            <person name="Masonjones S."/>
            <person name="Stajich J.E."/>
        </authorList>
    </citation>
    <scope>NUCLEOTIDE SEQUENCE [LARGE SCALE GENOMIC DNA]</scope>
    <source>
        <strain evidence="3">CCFEE 5527</strain>
    </source>
</reference>
<dbReference type="EMBL" id="NAJO01000006">
    <property type="protein sequence ID" value="OQO11743.1"/>
    <property type="molecule type" value="Genomic_DNA"/>
</dbReference>
<organism evidence="2 3">
    <name type="scientific">Cryoendolithus antarcticus</name>
    <dbReference type="NCBI Taxonomy" id="1507870"/>
    <lineage>
        <taxon>Eukaryota</taxon>
        <taxon>Fungi</taxon>
        <taxon>Dikarya</taxon>
        <taxon>Ascomycota</taxon>
        <taxon>Pezizomycotina</taxon>
        <taxon>Dothideomycetes</taxon>
        <taxon>Dothideomycetidae</taxon>
        <taxon>Cladosporiales</taxon>
        <taxon>Cladosporiaceae</taxon>
        <taxon>Cryoendolithus</taxon>
    </lineage>
</organism>
<dbReference type="STRING" id="1507870.A0A1V8TK31"/>
<dbReference type="OrthoDB" id="3635680at2759"/>
<evidence type="ECO:0000313" key="2">
    <source>
        <dbReference type="EMBL" id="OQO11743.1"/>
    </source>
</evidence>
<dbReference type="InParanoid" id="A0A1V8TK31"/>
<comment type="caution">
    <text evidence="2">The sequence shown here is derived from an EMBL/GenBank/DDBJ whole genome shotgun (WGS) entry which is preliminary data.</text>
</comment>
<proteinExistence type="predicted"/>
<evidence type="ECO:0000313" key="3">
    <source>
        <dbReference type="Proteomes" id="UP000192596"/>
    </source>
</evidence>
<gene>
    <name evidence="2" type="ORF">B0A48_03470</name>
</gene>
<protein>
    <recommendedName>
        <fullName evidence="4">F-box domain-containing protein</fullName>
    </recommendedName>
</protein>
<sequence length="219" mass="24671">MAPRPFRALCPAAPKRAPPPPTHRPTTFYDLPPELRVEIYKLALLNTHLHILPEASASQPPHSLTLTTKQIRLEVLPLLHSTCPITASITDFDFTSLLTWLKTMPPDQETNLCKNERLKVILKTTINEKKEKTSNSSRNSSALKRWLHLRADRYRAQPGWVYEGRTPDGRTSSDLKRKYKRAAVEGEKRELGVMLRAVGIPVVEGSRFRDDSAEGGSEG</sequence>
<dbReference type="AlphaFoldDB" id="A0A1V8TK31"/>
<evidence type="ECO:0000256" key="1">
    <source>
        <dbReference type="SAM" id="MobiDB-lite"/>
    </source>
</evidence>
<evidence type="ECO:0008006" key="4">
    <source>
        <dbReference type="Google" id="ProtNLM"/>
    </source>
</evidence>